<feature type="domain" description="Helicase C-terminal" evidence="9">
    <location>
        <begin position="235"/>
        <end position="380"/>
    </location>
</feature>
<organism evidence="11 12">
    <name type="scientific">Pleomorphomonas diazotrophica</name>
    <dbReference type="NCBI Taxonomy" id="1166257"/>
    <lineage>
        <taxon>Bacteria</taxon>
        <taxon>Pseudomonadati</taxon>
        <taxon>Pseudomonadota</taxon>
        <taxon>Alphaproteobacteria</taxon>
        <taxon>Hyphomicrobiales</taxon>
        <taxon>Pleomorphomonadaceae</taxon>
        <taxon>Pleomorphomonas</taxon>
    </lineage>
</organism>
<gene>
    <name evidence="11" type="ORF">CXZ10_08120</name>
</gene>
<name>A0A1I4UTU2_9HYPH</name>
<dbReference type="PROSITE" id="PS51192">
    <property type="entry name" value="HELICASE_ATP_BIND_1"/>
    <property type="match status" value="1"/>
</dbReference>
<dbReference type="CDD" id="cd00268">
    <property type="entry name" value="DEADc"/>
    <property type="match status" value="1"/>
</dbReference>
<dbReference type="Pfam" id="PF00270">
    <property type="entry name" value="DEAD"/>
    <property type="match status" value="1"/>
</dbReference>
<evidence type="ECO:0000256" key="2">
    <source>
        <dbReference type="ARBA" id="ARBA00022801"/>
    </source>
</evidence>
<dbReference type="Pfam" id="PF00271">
    <property type="entry name" value="Helicase_C"/>
    <property type="match status" value="1"/>
</dbReference>
<feature type="compositionally biased region" description="Basic and acidic residues" evidence="7">
    <location>
        <begin position="374"/>
        <end position="396"/>
    </location>
</feature>
<sequence>MTSFSDFGLADTLNRALVDAGYETPTPIQTQAIPDLLKGRDLLGIAQTGTGKTAAFALPILQRLAPGKPAAPRRVRALILSPTRELATQIAESFKLYSRYMNHMSIAVVFGGVGHRPQEDRLKRGVDILVATPGRLMDHMAAGMVSLESTEIFVLDEADQMLDMGFVLPVRRIVKHLPKARQSLFFSATMPKEIGQLAGELLFNPVTVSVAPAATTVERVDQRVIHVETAAKRRLLLDVIVAEKPERALIFTRTKHGADRVVRQLGQDGVDAAAIHGNKSQAQREKALAAFKAGTTQILVATDIAARGIDVTGVSHVINFDLPNIPESYVHRIGRTARAGASGVAISFCADDERPYLKDIEKVTRQKIPAEDRRGTISVAERADTAERGERAERLSGKRPQPGNRSGNQRNNRRPAPAPVSAEQQRRDAMPAAKARQPGAAKPSHAAHGKPGQAKASNRPNHRDNGASEESLGRVGFLAGGRDGLKRRPEGRGQRDGR</sequence>
<dbReference type="RefSeq" id="WP_101288649.1">
    <property type="nucleotide sequence ID" value="NZ_FOUQ01000009.1"/>
</dbReference>
<dbReference type="SMART" id="SM00487">
    <property type="entry name" value="DEXDc"/>
    <property type="match status" value="1"/>
</dbReference>
<evidence type="ECO:0000259" key="9">
    <source>
        <dbReference type="PROSITE" id="PS51194"/>
    </source>
</evidence>
<dbReference type="GO" id="GO:0003676">
    <property type="term" value="F:nucleic acid binding"/>
    <property type="evidence" value="ECO:0007669"/>
    <property type="project" value="InterPro"/>
</dbReference>
<feature type="domain" description="Helicase ATP-binding" evidence="8">
    <location>
        <begin position="33"/>
        <end position="208"/>
    </location>
</feature>
<comment type="caution">
    <text evidence="11">The sequence shown here is derived from an EMBL/GenBank/DDBJ whole genome shotgun (WGS) entry which is preliminary data.</text>
</comment>
<dbReference type="EMBL" id="PJNW01000004">
    <property type="protein sequence ID" value="PKR89849.1"/>
    <property type="molecule type" value="Genomic_DNA"/>
</dbReference>
<dbReference type="PROSITE" id="PS51194">
    <property type="entry name" value="HELICASE_CTER"/>
    <property type="match status" value="1"/>
</dbReference>
<dbReference type="InterPro" id="IPR044742">
    <property type="entry name" value="DEAD/DEAH_RhlB"/>
</dbReference>
<evidence type="ECO:0000313" key="12">
    <source>
        <dbReference type="Proteomes" id="UP000233491"/>
    </source>
</evidence>
<dbReference type="AlphaFoldDB" id="A0A1I4UTU2"/>
<dbReference type="PROSITE" id="PS51195">
    <property type="entry name" value="Q_MOTIF"/>
    <property type="match status" value="1"/>
</dbReference>
<keyword evidence="4" id="KW-0067">ATP-binding</keyword>
<dbReference type="SMART" id="SM00490">
    <property type="entry name" value="HELICc"/>
    <property type="match status" value="1"/>
</dbReference>
<keyword evidence="3 11" id="KW-0347">Helicase</keyword>
<feature type="region of interest" description="Disordered" evidence="7">
    <location>
        <begin position="374"/>
        <end position="498"/>
    </location>
</feature>
<dbReference type="Gene3D" id="3.40.50.300">
    <property type="entry name" value="P-loop containing nucleotide triphosphate hydrolases"/>
    <property type="match status" value="2"/>
</dbReference>
<keyword evidence="2" id="KW-0378">Hydrolase</keyword>
<dbReference type="Proteomes" id="UP000233491">
    <property type="component" value="Unassembled WGS sequence"/>
</dbReference>
<protein>
    <submittedName>
        <fullName evidence="11">RNA helicase</fullName>
    </submittedName>
</protein>
<keyword evidence="12" id="KW-1185">Reference proteome</keyword>
<dbReference type="GO" id="GO:0005829">
    <property type="term" value="C:cytosol"/>
    <property type="evidence" value="ECO:0007669"/>
    <property type="project" value="TreeGrafter"/>
</dbReference>
<evidence type="ECO:0000256" key="5">
    <source>
        <dbReference type="ARBA" id="ARBA00038437"/>
    </source>
</evidence>
<dbReference type="GO" id="GO:0005524">
    <property type="term" value="F:ATP binding"/>
    <property type="evidence" value="ECO:0007669"/>
    <property type="project" value="UniProtKB-KW"/>
</dbReference>
<evidence type="ECO:0000259" key="10">
    <source>
        <dbReference type="PROSITE" id="PS51195"/>
    </source>
</evidence>
<keyword evidence="1" id="KW-0547">Nucleotide-binding</keyword>
<evidence type="ECO:0000313" key="11">
    <source>
        <dbReference type="EMBL" id="PKR89849.1"/>
    </source>
</evidence>
<dbReference type="GO" id="GO:0003724">
    <property type="term" value="F:RNA helicase activity"/>
    <property type="evidence" value="ECO:0007669"/>
    <property type="project" value="InterPro"/>
</dbReference>
<feature type="compositionally biased region" description="Low complexity" evidence="7">
    <location>
        <begin position="401"/>
        <end position="410"/>
    </location>
</feature>
<comment type="similarity">
    <text evidence="5">Belongs to the DEAD box helicase family.</text>
</comment>
<evidence type="ECO:0000256" key="7">
    <source>
        <dbReference type="SAM" id="MobiDB-lite"/>
    </source>
</evidence>
<proteinExistence type="inferred from homology"/>
<dbReference type="InterPro" id="IPR050079">
    <property type="entry name" value="DEAD_box_RNA_helicase"/>
</dbReference>
<dbReference type="InterPro" id="IPR014001">
    <property type="entry name" value="Helicase_ATP-bd"/>
</dbReference>
<evidence type="ECO:0000256" key="4">
    <source>
        <dbReference type="ARBA" id="ARBA00022840"/>
    </source>
</evidence>
<dbReference type="InterPro" id="IPR027417">
    <property type="entry name" value="P-loop_NTPase"/>
</dbReference>
<dbReference type="OrthoDB" id="9805696at2"/>
<reference evidence="11 12" key="1">
    <citation type="submission" date="2017-12" db="EMBL/GenBank/DDBJ databases">
        <title>Anaerobic carbon monoxide metabolism by Pleomorphomonas carboxyditropha sp. nov., a new mesophilic hydrogenogenic carboxidotroph.</title>
        <authorList>
            <person name="Esquivel-Elizondo S."/>
            <person name="Krajmalnik-Brown R."/>
        </authorList>
    </citation>
    <scope>NUCLEOTIDE SEQUENCE [LARGE SCALE GENOMIC DNA]</scope>
    <source>
        <strain evidence="11 12">R5-392</strain>
    </source>
</reference>
<feature type="compositionally biased region" description="Basic and acidic residues" evidence="7">
    <location>
        <begin position="483"/>
        <end position="498"/>
    </location>
</feature>
<dbReference type="SUPFAM" id="SSF52540">
    <property type="entry name" value="P-loop containing nucleoside triphosphate hydrolases"/>
    <property type="match status" value="1"/>
</dbReference>
<evidence type="ECO:0000256" key="1">
    <source>
        <dbReference type="ARBA" id="ARBA00022741"/>
    </source>
</evidence>
<dbReference type="InterPro" id="IPR011545">
    <property type="entry name" value="DEAD/DEAH_box_helicase_dom"/>
</dbReference>
<dbReference type="InterPro" id="IPR001650">
    <property type="entry name" value="Helicase_C-like"/>
</dbReference>
<evidence type="ECO:0000259" key="8">
    <source>
        <dbReference type="PROSITE" id="PS51192"/>
    </source>
</evidence>
<feature type="domain" description="DEAD-box RNA helicase Q" evidence="10">
    <location>
        <begin position="2"/>
        <end position="30"/>
    </location>
</feature>
<feature type="short sequence motif" description="Q motif" evidence="6">
    <location>
        <begin position="2"/>
        <end position="30"/>
    </location>
</feature>
<dbReference type="InterPro" id="IPR014014">
    <property type="entry name" value="RNA_helicase_DEAD_Q_motif"/>
</dbReference>
<dbReference type="GO" id="GO:0016787">
    <property type="term" value="F:hydrolase activity"/>
    <property type="evidence" value="ECO:0007669"/>
    <property type="project" value="UniProtKB-KW"/>
</dbReference>
<evidence type="ECO:0000256" key="6">
    <source>
        <dbReference type="PROSITE-ProRule" id="PRU00552"/>
    </source>
</evidence>
<dbReference type="PANTHER" id="PTHR47959">
    <property type="entry name" value="ATP-DEPENDENT RNA HELICASE RHLE-RELATED"/>
    <property type="match status" value="1"/>
</dbReference>
<accession>A0A1I4UTU2</accession>
<evidence type="ECO:0000256" key="3">
    <source>
        <dbReference type="ARBA" id="ARBA00022806"/>
    </source>
</evidence>
<dbReference type="PANTHER" id="PTHR47959:SF13">
    <property type="entry name" value="ATP-DEPENDENT RNA HELICASE RHLE"/>
    <property type="match status" value="1"/>
</dbReference>
<dbReference type="CDD" id="cd18787">
    <property type="entry name" value="SF2_C_DEAD"/>
    <property type="match status" value="1"/>
</dbReference>